<evidence type="ECO:0000313" key="4">
    <source>
        <dbReference type="Proteomes" id="UP000051952"/>
    </source>
</evidence>
<keyword evidence="4" id="KW-1185">Reference proteome</keyword>
<keyword evidence="1" id="KW-0812">Transmembrane</keyword>
<feature type="transmembrane region" description="Helical" evidence="1">
    <location>
        <begin position="121"/>
        <end position="140"/>
    </location>
</feature>
<feature type="chain" id="PRO_5006621904" evidence="2">
    <location>
        <begin position="22"/>
        <end position="180"/>
    </location>
</feature>
<dbReference type="EMBL" id="CYKH01000929">
    <property type="protein sequence ID" value="CUG67841.1"/>
    <property type="molecule type" value="Genomic_DNA"/>
</dbReference>
<keyword evidence="1" id="KW-1133">Transmembrane helix</keyword>
<name>A0A0S4J3C7_BODSA</name>
<evidence type="ECO:0000313" key="3">
    <source>
        <dbReference type="EMBL" id="CUG67841.1"/>
    </source>
</evidence>
<feature type="transmembrane region" description="Helical" evidence="1">
    <location>
        <begin position="81"/>
        <end position="101"/>
    </location>
</feature>
<accession>A0A0S4J3C7</accession>
<proteinExistence type="predicted"/>
<feature type="signal peptide" evidence="2">
    <location>
        <begin position="1"/>
        <end position="21"/>
    </location>
</feature>
<keyword evidence="2" id="KW-0732">Signal</keyword>
<protein>
    <submittedName>
        <fullName evidence="3">GPI-anchored surface protein, putative</fullName>
    </submittedName>
</protein>
<sequence>MTSSTLRSVAIVLAFIGTVLAAVEGTINFTATERLGLFESCTTSSSEEGEVCQTYLSGGVEDGIICGDHTSHQSIKFMKGLQSMSILSAAFGFLEFAMAVWRSCSRHSTTSASRWGSLVELVFAFAGAGCAFFTWVSALFCRGLGAVYRTVRCKKVQSNGTAFNAVFIILLPCQLPLRCC</sequence>
<organism evidence="3 4">
    <name type="scientific">Bodo saltans</name>
    <name type="common">Flagellated protozoan</name>
    <dbReference type="NCBI Taxonomy" id="75058"/>
    <lineage>
        <taxon>Eukaryota</taxon>
        <taxon>Discoba</taxon>
        <taxon>Euglenozoa</taxon>
        <taxon>Kinetoplastea</taxon>
        <taxon>Metakinetoplastina</taxon>
        <taxon>Eubodonida</taxon>
        <taxon>Bodonidae</taxon>
        <taxon>Bodo</taxon>
    </lineage>
</organism>
<dbReference type="Proteomes" id="UP000051952">
    <property type="component" value="Unassembled WGS sequence"/>
</dbReference>
<dbReference type="VEuPathDB" id="TriTrypDB:BSAL_82975"/>
<dbReference type="AlphaFoldDB" id="A0A0S4J3C7"/>
<keyword evidence="1" id="KW-0472">Membrane</keyword>
<reference evidence="4" key="1">
    <citation type="submission" date="2015-09" db="EMBL/GenBank/DDBJ databases">
        <authorList>
            <consortium name="Pathogen Informatics"/>
        </authorList>
    </citation>
    <scope>NUCLEOTIDE SEQUENCE [LARGE SCALE GENOMIC DNA]</scope>
    <source>
        <strain evidence="4">Lake Konstanz</strain>
    </source>
</reference>
<gene>
    <name evidence="3" type="ORF">BSAL_82975</name>
</gene>
<evidence type="ECO:0000256" key="2">
    <source>
        <dbReference type="SAM" id="SignalP"/>
    </source>
</evidence>
<evidence type="ECO:0000256" key="1">
    <source>
        <dbReference type="SAM" id="Phobius"/>
    </source>
</evidence>